<gene>
    <name evidence="1" type="ORF">SAMN05443244_2519</name>
</gene>
<reference evidence="1 2" key="1">
    <citation type="submission" date="2016-10" db="EMBL/GenBank/DDBJ databases">
        <authorList>
            <person name="de Groot N.N."/>
        </authorList>
    </citation>
    <scope>NUCLEOTIDE SEQUENCE [LARGE SCALE GENOMIC DNA]</scope>
    <source>
        <strain evidence="1 2">AB35.6</strain>
    </source>
</reference>
<evidence type="ECO:0008006" key="3">
    <source>
        <dbReference type="Google" id="ProtNLM"/>
    </source>
</evidence>
<accession>A0A1H4PDE4</accession>
<dbReference type="EMBL" id="FNSD01000001">
    <property type="protein sequence ID" value="SEC05052.1"/>
    <property type="molecule type" value="Genomic_DNA"/>
</dbReference>
<dbReference type="AlphaFoldDB" id="A0A1H4PDE4"/>
<organism evidence="1 2">
    <name type="scientific">Terriglobus roseus</name>
    <dbReference type="NCBI Taxonomy" id="392734"/>
    <lineage>
        <taxon>Bacteria</taxon>
        <taxon>Pseudomonadati</taxon>
        <taxon>Acidobacteriota</taxon>
        <taxon>Terriglobia</taxon>
        <taxon>Terriglobales</taxon>
        <taxon>Acidobacteriaceae</taxon>
        <taxon>Terriglobus</taxon>
    </lineage>
</organism>
<sequence length="134" mass="14665">MFLRPCFLVVDREFAGSISSRKLVIETAKFNVITAYSIAEAEATIERFPGIHGIVVSAGNDDLVSRFLKAVRAHHPDIKLVLTGHAVDDDAPCDAHVEGYAPDKLLHALKKLFPDEAATAESIERKLEGDVEKP</sequence>
<dbReference type="Proteomes" id="UP000182409">
    <property type="component" value="Unassembled WGS sequence"/>
</dbReference>
<evidence type="ECO:0000313" key="2">
    <source>
        <dbReference type="Proteomes" id="UP000182409"/>
    </source>
</evidence>
<dbReference type="RefSeq" id="WP_244502066.1">
    <property type="nucleotide sequence ID" value="NZ_FNSD01000001.1"/>
</dbReference>
<name>A0A1H4PDE4_9BACT</name>
<protein>
    <recommendedName>
        <fullName evidence="3">Response regulatory domain-containing protein</fullName>
    </recommendedName>
</protein>
<evidence type="ECO:0000313" key="1">
    <source>
        <dbReference type="EMBL" id="SEC05052.1"/>
    </source>
</evidence>
<proteinExistence type="predicted"/>